<proteinExistence type="predicted"/>
<evidence type="ECO:0000313" key="1">
    <source>
        <dbReference type="EMBL" id="QBH67455.1"/>
    </source>
</evidence>
<gene>
    <name evidence="1" type="ORF">UE_1389</name>
</gene>
<name>A0A481SFG2_9BASI</name>
<reference evidence="1" key="1">
    <citation type="submission" date="2018-11" db="EMBL/GenBank/DDBJ databases">
        <authorList>
            <person name="Shen W.-C."/>
            <person name="Liang S.-W."/>
            <person name="Huang Y.-H."/>
            <person name="Chiu J.-Y."/>
        </authorList>
    </citation>
    <scope>NUCLEOTIDE SEQUENCE</scope>
    <source>
        <strain evidence="1">12JK1RB1-A1</strain>
    </source>
</reference>
<dbReference type="AlphaFoldDB" id="A0A481SFG2"/>
<organism evidence="1">
    <name type="scientific">Ustilago esculenta</name>
    <dbReference type="NCBI Taxonomy" id="185366"/>
    <lineage>
        <taxon>Eukaryota</taxon>
        <taxon>Fungi</taxon>
        <taxon>Dikarya</taxon>
        <taxon>Basidiomycota</taxon>
        <taxon>Ustilaginomycotina</taxon>
        <taxon>Ustilaginomycetes</taxon>
        <taxon>Ustilaginales</taxon>
        <taxon>Ustilaginaceae</taxon>
        <taxon>Ustilago</taxon>
    </lineage>
</organism>
<dbReference type="EMBL" id="MK125512">
    <property type="protein sequence ID" value="QBH67455.1"/>
    <property type="molecule type" value="Genomic_DNA"/>
</dbReference>
<sequence>MTVRHHPRICLRIDNLTIRFKDTNSTPRLFVPSSPSGKLPAPS</sequence>
<reference evidence="1" key="2">
    <citation type="journal article" date="2019" name="Fungal Genet. Biol.">
        <title>The smut fungus Ustilago esculenta has a bipolar mating system with three idiomorphs larger than 500?kb.</title>
        <authorList>
            <person name="Liang S.W."/>
            <person name="Huang Y.H."/>
            <person name="Chiu J.Y."/>
            <person name="Tseng H.W."/>
            <person name="Haung J.H."/>
            <person name="Shen W.C."/>
        </authorList>
    </citation>
    <scope>NUCLEOTIDE SEQUENCE</scope>
    <source>
        <strain evidence="1">12JK1RB1-A1</strain>
    </source>
</reference>
<accession>A0A481SFG2</accession>
<protein>
    <submittedName>
        <fullName evidence="1">Uncharacterized protein</fullName>
    </submittedName>
</protein>